<dbReference type="InterPro" id="IPR001138">
    <property type="entry name" value="Zn2Cys6_DnaBD"/>
</dbReference>
<feature type="compositionally biased region" description="Basic and acidic residues" evidence="2">
    <location>
        <begin position="250"/>
        <end position="261"/>
    </location>
</feature>
<evidence type="ECO:0000313" key="5">
    <source>
        <dbReference type="Proteomes" id="UP001286456"/>
    </source>
</evidence>
<feature type="region of interest" description="Disordered" evidence="2">
    <location>
        <begin position="215"/>
        <end position="293"/>
    </location>
</feature>
<proteinExistence type="predicted"/>
<feature type="domain" description="Zn(2)-C6 fungal-type" evidence="3">
    <location>
        <begin position="352"/>
        <end position="384"/>
    </location>
</feature>
<sequence length="797" mass="87964">MASVASAGTSPLSSTYEYPPAESTGDPDENLWTFVSVPTSSGTNSVAFFPSPAASGGSLGSSWGVVGHGSSHLEPSPPPGVSPLNLNINELDFDQQSEYPASAYSQQSGGTFGIPSAPAETSQFIPQLADDGGEFMASGMMSDQQFQQFSDLIALFPATGTFTAPPQPPPTGMGMGGGMGQQQPPQRFELDIPQQWQSPADVPPWDSTNPIFIMDGPGLVSPSPPQPYSPSVSPAASGSSPHSPVHVHVKRESGSISDRKGSAPIAIRKVRDARVQKKRSPAAGDSPLSSVASSAGSTSKFFIVTPDSVNAHADKPNPFECFEAMRPSQRGRKGPLANDTKENALEVRRRGACFCCHARKVKCDKERPCRNCKKLCLQVPQAICWRFQDFQQVLFPEFIRGHFRKDEMTKFITENIQGFTVNGAEKPCTVELFSGNRFSATLSIKAKFFTAKTAEVLQHWHMQVGRNTVDLQPRGAVPIGLEPDGGGNAQRDELRKKVREYIHAIVGEPTFAELVTEESRKHTEVPSKILRIVQDYSRRCDAPMVKRALSIYAMHHVMSRHLCLTRQTIINLGASKLVPQNETFVTPRVLNRQIKSVIDEMMIKEMTALFENFSKSLKPKSRREFAPCLAAFLVLCLFMEAVEAAADTFVMSDNEIALRTPHKPQWKRSFALAINREVENLPFKQFAFQFHQIYQTHSRDSAARSFNPLADDECLEACLRPGGDLEMEPGAADLVRRLRHLVQDSSYWSELDYLTADPILPNDEDHPFPRDTSLNYNGRLVSKFLLSFTDERYIFGM</sequence>
<dbReference type="PROSITE" id="PS50048">
    <property type="entry name" value="ZN2_CY6_FUNGAL_2"/>
    <property type="match status" value="1"/>
</dbReference>
<dbReference type="GO" id="GO:0000981">
    <property type="term" value="F:DNA-binding transcription factor activity, RNA polymerase II-specific"/>
    <property type="evidence" value="ECO:0007669"/>
    <property type="project" value="InterPro"/>
</dbReference>
<evidence type="ECO:0000256" key="2">
    <source>
        <dbReference type="SAM" id="MobiDB-lite"/>
    </source>
</evidence>
<gene>
    <name evidence="4" type="ORF">B0T19DRAFT_140894</name>
</gene>
<accession>A0AAE0MIZ1</accession>
<dbReference type="EMBL" id="JAUEPO010000002">
    <property type="protein sequence ID" value="KAK3333920.1"/>
    <property type="molecule type" value="Genomic_DNA"/>
</dbReference>
<dbReference type="Proteomes" id="UP001286456">
    <property type="component" value="Unassembled WGS sequence"/>
</dbReference>
<organism evidence="4 5">
    <name type="scientific">Cercophora scortea</name>
    <dbReference type="NCBI Taxonomy" id="314031"/>
    <lineage>
        <taxon>Eukaryota</taxon>
        <taxon>Fungi</taxon>
        <taxon>Dikarya</taxon>
        <taxon>Ascomycota</taxon>
        <taxon>Pezizomycotina</taxon>
        <taxon>Sordariomycetes</taxon>
        <taxon>Sordariomycetidae</taxon>
        <taxon>Sordariales</taxon>
        <taxon>Lasiosphaeriaceae</taxon>
        <taxon>Cercophora</taxon>
    </lineage>
</organism>
<name>A0AAE0MIZ1_9PEZI</name>
<feature type="compositionally biased region" description="Polar residues" evidence="2">
    <location>
        <begin position="1"/>
        <end position="16"/>
    </location>
</feature>
<comment type="caution">
    <text evidence="4">The sequence shown here is derived from an EMBL/GenBank/DDBJ whole genome shotgun (WGS) entry which is preliminary data.</text>
</comment>
<evidence type="ECO:0000259" key="3">
    <source>
        <dbReference type="PROSITE" id="PS50048"/>
    </source>
</evidence>
<dbReference type="CDD" id="cd00067">
    <property type="entry name" value="GAL4"/>
    <property type="match status" value="1"/>
</dbReference>
<evidence type="ECO:0000256" key="1">
    <source>
        <dbReference type="ARBA" id="ARBA00023242"/>
    </source>
</evidence>
<feature type="compositionally biased region" description="Low complexity" evidence="2">
    <location>
        <begin position="229"/>
        <end position="246"/>
    </location>
</feature>
<dbReference type="PANTHER" id="PTHR35392:SF5">
    <property type="entry name" value="ZN(2)-C6 FUNGAL-TYPE DOMAIN-CONTAINING PROTEIN"/>
    <property type="match status" value="1"/>
</dbReference>
<keyword evidence="5" id="KW-1185">Reference proteome</keyword>
<dbReference type="PANTHER" id="PTHR35392">
    <property type="entry name" value="ZN(II)2CYS6 TRANSCRIPTION FACTOR (EUROFUNG)-RELATED-RELATED"/>
    <property type="match status" value="1"/>
</dbReference>
<dbReference type="InterPro" id="IPR052973">
    <property type="entry name" value="Fungal_sec-metab_reg_TF"/>
</dbReference>
<dbReference type="GO" id="GO:0008270">
    <property type="term" value="F:zinc ion binding"/>
    <property type="evidence" value="ECO:0007669"/>
    <property type="project" value="InterPro"/>
</dbReference>
<feature type="region of interest" description="Disordered" evidence="2">
    <location>
        <begin position="1"/>
        <end position="31"/>
    </location>
</feature>
<protein>
    <recommendedName>
        <fullName evidence="3">Zn(2)-C6 fungal-type domain-containing protein</fullName>
    </recommendedName>
</protein>
<evidence type="ECO:0000313" key="4">
    <source>
        <dbReference type="EMBL" id="KAK3333920.1"/>
    </source>
</evidence>
<reference evidence="4" key="2">
    <citation type="submission" date="2023-06" db="EMBL/GenBank/DDBJ databases">
        <authorList>
            <consortium name="Lawrence Berkeley National Laboratory"/>
            <person name="Haridas S."/>
            <person name="Hensen N."/>
            <person name="Bonometti L."/>
            <person name="Westerberg I."/>
            <person name="Brannstrom I.O."/>
            <person name="Guillou S."/>
            <person name="Cros-Aarteil S."/>
            <person name="Calhoun S."/>
            <person name="Kuo A."/>
            <person name="Mondo S."/>
            <person name="Pangilinan J."/>
            <person name="Riley R."/>
            <person name="Labutti K."/>
            <person name="Andreopoulos B."/>
            <person name="Lipzen A."/>
            <person name="Chen C."/>
            <person name="Yanf M."/>
            <person name="Daum C."/>
            <person name="Ng V."/>
            <person name="Clum A."/>
            <person name="Steindorff A."/>
            <person name="Ohm R."/>
            <person name="Martin F."/>
            <person name="Silar P."/>
            <person name="Natvig D."/>
            <person name="Lalanne C."/>
            <person name="Gautier V."/>
            <person name="Ament-Velasquez S.L."/>
            <person name="Kruys A."/>
            <person name="Hutchinson M.I."/>
            <person name="Powell A.J."/>
            <person name="Barry K."/>
            <person name="Miller A.N."/>
            <person name="Grigoriev I.V."/>
            <person name="Debuchy R."/>
            <person name="Gladieux P."/>
            <person name="Thoren M.H."/>
            <person name="Johannesson H."/>
        </authorList>
    </citation>
    <scope>NUCLEOTIDE SEQUENCE</scope>
    <source>
        <strain evidence="4">SMH4131-1</strain>
    </source>
</reference>
<keyword evidence="1" id="KW-0539">Nucleus</keyword>
<dbReference type="AlphaFoldDB" id="A0AAE0MIZ1"/>
<reference evidence="4" key="1">
    <citation type="journal article" date="2023" name="Mol. Phylogenet. Evol.">
        <title>Genome-scale phylogeny and comparative genomics of the fungal order Sordariales.</title>
        <authorList>
            <person name="Hensen N."/>
            <person name="Bonometti L."/>
            <person name="Westerberg I."/>
            <person name="Brannstrom I.O."/>
            <person name="Guillou S."/>
            <person name="Cros-Aarteil S."/>
            <person name="Calhoun S."/>
            <person name="Haridas S."/>
            <person name="Kuo A."/>
            <person name="Mondo S."/>
            <person name="Pangilinan J."/>
            <person name="Riley R."/>
            <person name="LaButti K."/>
            <person name="Andreopoulos B."/>
            <person name="Lipzen A."/>
            <person name="Chen C."/>
            <person name="Yan M."/>
            <person name="Daum C."/>
            <person name="Ng V."/>
            <person name="Clum A."/>
            <person name="Steindorff A."/>
            <person name="Ohm R.A."/>
            <person name="Martin F."/>
            <person name="Silar P."/>
            <person name="Natvig D.O."/>
            <person name="Lalanne C."/>
            <person name="Gautier V."/>
            <person name="Ament-Velasquez S.L."/>
            <person name="Kruys A."/>
            <person name="Hutchinson M.I."/>
            <person name="Powell A.J."/>
            <person name="Barry K."/>
            <person name="Miller A.N."/>
            <person name="Grigoriev I.V."/>
            <person name="Debuchy R."/>
            <person name="Gladieux P."/>
            <person name="Hiltunen Thoren M."/>
            <person name="Johannesson H."/>
        </authorList>
    </citation>
    <scope>NUCLEOTIDE SEQUENCE</scope>
    <source>
        <strain evidence="4">SMH4131-1</strain>
    </source>
</reference>